<reference evidence="1" key="1">
    <citation type="submission" date="2022-01" db="EMBL/GenBank/DDBJ databases">
        <title>Paenibacillus spongiae sp. nov., isolated from marine sponge.</title>
        <authorList>
            <person name="Li Z."/>
            <person name="Zhang M."/>
        </authorList>
    </citation>
    <scope>NUCLEOTIDE SEQUENCE</scope>
    <source>
        <strain evidence="1">PHS-Z3</strain>
    </source>
</reference>
<evidence type="ECO:0000313" key="1">
    <source>
        <dbReference type="EMBL" id="UVI32099.1"/>
    </source>
</evidence>
<dbReference type="RefSeq" id="WP_258388159.1">
    <property type="nucleotide sequence ID" value="NZ_CP091430.1"/>
</dbReference>
<keyword evidence="2" id="KW-1185">Reference proteome</keyword>
<name>A0ABY5SEM9_9BACL</name>
<proteinExistence type="predicted"/>
<dbReference type="Proteomes" id="UP001057877">
    <property type="component" value="Chromosome"/>
</dbReference>
<organism evidence="1 2">
    <name type="scientific">Paenibacillus spongiae</name>
    <dbReference type="NCBI Taxonomy" id="2909671"/>
    <lineage>
        <taxon>Bacteria</taxon>
        <taxon>Bacillati</taxon>
        <taxon>Bacillota</taxon>
        <taxon>Bacilli</taxon>
        <taxon>Bacillales</taxon>
        <taxon>Paenibacillaceae</taxon>
        <taxon>Paenibacillus</taxon>
    </lineage>
</organism>
<gene>
    <name evidence="1" type="ORF">L1F29_09880</name>
</gene>
<sequence>MAIYMGMRIMEEALDYEYVVTRRPDLKAGIDDYLMSKGRDDLINGSA</sequence>
<evidence type="ECO:0000313" key="2">
    <source>
        <dbReference type="Proteomes" id="UP001057877"/>
    </source>
</evidence>
<accession>A0ABY5SEM9</accession>
<dbReference type="EMBL" id="CP091430">
    <property type="protein sequence ID" value="UVI32099.1"/>
    <property type="molecule type" value="Genomic_DNA"/>
</dbReference>
<protein>
    <submittedName>
        <fullName evidence="1">Uncharacterized protein</fullName>
    </submittedName>
</protein>